<dbReference type="OrthoDB" id="1682722at2"/>
<comment type="caution">
    <text evidence="1">The sequence shown here is derived from an EMBL/GenBank/DDBJ whole genome shotgun (WGS) entry which is preliminary data.</text>
</comment>
<organism evidence="1 2">
    <name type="scientific">Paenibacillus campinasensis</name>
    <dbReference type="NCBI Taxonomy" id="66347"/>
    <lineage>
        <taxon>Bacteria</taxon>
        <taxon>Bacillati</taxon>
        <taxon>Bacillota</taxon>
        <taxon>Bacilli</taxon>
        <taxon>Bacillales</taxon>
        <taxon>Paenibacillaceae</taxon>
        <taxon>Paenibacillus</taxon>
    </lineage>
</organism>
<dbReference type="Pfam" id="PF04402">
    <property type="entry name" value="SIMPL"/>
    <property type="match status" value="1"/>
</dbReference>
<name>A0A268EFT1_9BACL</name>
<accession>A0A268EFT1</accession>
<dbReference type="RefSeq" id="WP_095267846.1">
    <property type="nucleotide sequence ID" value="NZ_NPBY01000085.1"/>
</dbReference>
<sequence>MNKWVKRVGAVMIAGTLLTGGAAVTGIGGATEAYAAETPRSVVTVVGKGEISVKPDIVYLSIGSESTAATAKEAQRSNAQKVQKITALLKDTWKINEKDIKTEQFFVQPNYTYSDEGGRTLKSYTAYHSLEVTLLDLTKVGDVLDSAADAGANIIGNARFSVADRDAYEAQVIEKAIANADLKARAIANAAKRQLGAIVNVSEGSAMNDIITFAAADGLASKAESAGTSLEPGEIKIVTQLNVQYELK</sequence>
<reference evidence="1 2" key="1">
    <citation type="submission" date="2017-07" db="EMBL/GenBank/DDBJ databases">
        <title>Isolation and whole genome analysis of endospore-forming bacteria from heroin.</title>
        <authorList>
            <person name="Kalinowski J."/>
            <person name="Ahrens B."/>
            <person name="Al-Dilaimi A."/>
            <person name="Winkler A."/>
            <person name="Wibberg D."/>
            <person name="Schleenbecker U."/>
            <person name="Ruckert C."/>
            <person name="Wolfel R."/>
            <person name="Grass G."/>
        </authorList>
    </citation>
    <scope>NUCLEOTIDE SEQUENCE [LARGE SCALE GENOMIC DNA]</scope>
    <source>
        <strain evidence="1 2">7537-G1</strain>
    </source>
</reference>
<protein>
    <submittedName>
        <fullName evidence="1">SIMPL domain-containing protein</fullName>
    </submittedName>
</protein>
<dbReference type="InterPro" id="IPR007497">
    <property type="entry name" value="SIMPL/DUF541"/>
</dbReference>
<proteinExistence type="predicted"/>
<dbReference type="Gene3D" id="3.30.110.170">
    <property type="entry name" value="Protein of unknown function (DUF541), domain 1"/>
    <property type="match status" value="1"/>
</dbReference>
<dbReference type="Gene3D" id="3.30.70.2970">
    <property type="entry name" value="Protein of unknown function (DUF541), domain 2"/>
    <property type="match status" value="1"/>
</dbReference>
<dbReference type="PANTHER" id="PTHR34387">
    <property type="entry name" value="SLR1258 PROTEIN"/>
    <property type="match status" value="1"/>
</dbReference>
<dbReference type="EMBL" id="NPBY01000085">
    <property type="protein sequence ID" value="PAD71987.1"/>
    <property type="molecule type" value="Genomic_DNA"/>
</dbReference>
<dbReference type="InterPro" id="IPR052022">
    <property type="entry name" value="26kDa_periplasmic_antigen"/>
</dbReference>
<dbReference type="Proteomes" id="UP000215596">
    <property type="component" value="Unassembled WGS sequence"/>
</dbReference>
<dbReference type="PANTHER" id="PTHR34387:SF1">
    <property type="entry name" value="PERIPLASMIC IMMUNOGENIC PROTEIN"/>
    <property type="match status" value="1"/>
</dbReference>
<gene>
    <name evidence="1" type="ORF">CHH67_23700</name>
</gene>
<dbReference type="GO" id="GO:0006974">
    <property type="term" value="P:DNA damage response"/>
    <property type="evidence" value="ECO:0007669"/>
    <property type="project" value="TreeGrafter"/>
</dbReference>
<evidence type="ECO:0000313" key="1">
    <source>
        <dbReference type="EMBL" id="PAD71987.1"/>
    </source>
</evidence>
<evidence type="ECO:0000313" key="2">
    <source>
        <dbReference type="Proteomes" id="UP000215596"/>
    </source>
</evidence>
<dbReference type="AlphaFoldDB" id="A0A268EFT1"/>